<evidence type="ECO:0000256" key="4">
    <source>
        <dbReference type="ARBA" id="ARBA00022889"/>
    </source>
</evidence>
<dbReference type="EMBL" id="NCKV01000561">
    <property type="protein sequence ID" value="RWS30290.1"/>
    <property type="molecule type" value="Genomic_DNA"/>
</dbReference>
<comment type="caution">
    <text evidence="7">The sequence shown here is derived from an EMBL/GenBank/DDBJ whole genome shotgun (WGS) entry which is preliminary data.</text>
</comment>
<keyword evidence="5" id="KW-1133">Transmembrane helix</keyword>
<keyword evidence="6" id="KW-0472">Membrane</keyword>
<dbReference type="OrthoDB" id="6114058at2759"/>
<evidence type="ECO:0000256" key="3">
    <source>
        <dbReference type="ARBA" id="ARBA00022692"/>
    </source>
</evidence>
<dbReference type="GO" id="GO:0042246">
    <property type="term" value="P:tissue regeneration"/>
    <property type="evidence" value="ECO:0007669"/>
    <property type="project" value="InterPro"/>
</dbReference>
<dbReference type="GO" id="GO:0007155">
    <property type="term" value="P:cell adhesion"/>
    <property type="evidence" value="ECO:0007669"/>
    <property type="project" value="UniProtKB-KW"/>
</dbReference>
<name>A0A443SRX5_9ACAR</name>
<comment type="subcellular location">
    <subcellularLocation>
        <location evidence="1">Membrane</location>
        <topology evidence="1">Multi-pass membrane protein</topology>
    </subcellularLocation>
</comment>
<dbReference type="PANTHER" id="PTHR12316:SF17">
    <property type="entry name" value="NINJURIN C, ISOFORM D"/>
    <property type="match status" value="1"/>
</dbReference>
<evidence type="ECO:0000313" key="7">
    <source>
        <dbReference type="EMBL" id="RWS30290.1"/>
    </source>
</evidence>
<dbReference type="PANTHER" id="PTHR12316">
    <property type="entry name" value="NINJURIN-RELATED"/>
    <property type="match status" value="1"/>
</dbReference>
<dbReference type="GO" id="GO:0016020">
    <property type="term" value="C:membrane"/>
    <property type="evidence" value="ECO:0007669"/>
    <property type="project" value="UniProtKB-SubCell"/>
</dbReference>
<dbReference type="AlphaFoldDB" id="A0A443SRX5"/>
<protein>
    <submittedName>
        <fullName evidence="7">Ninjurin-1-like protein</fullName>
    </submittedName>
</protein>
<reference evidence="7 8" key="1">
    <citation type="journal article" date="2018" name="Gigascience">
        <title>Genomes of trombidid mites reveal novel predicted allergens and laterally-transferred genes associated with secondary metabolism.</title>
        <authorList>
            <person name="Dong X."/>
            <person name="Chaisiri K."/>
            <person name="Xia D."/>
            <person name="Armstrong S.D."/>
            <person name="Fang Y."/>
            <person name="Donnelly M.J."/>
            <person name="Kadowaki T."/>
            <person name="McGarry J.W."/>
            <person name="Darby A.C."/>
            <person name="Makepeace B.L."/>
        </authorList>
    </citation>
    <scope>NUCLEOTIDE SEQUENCE [LARGE SCALE GENOMIC DNA]</scope>
    <source>
        <strain evidence="7">UoL-UT</strain>
    </source>
</reference>
<organism evidence="7 8">
    <name type="scientific">Leptotrombidium deliense</name>
    <dbReference type="NCBI Taxonomy" id="299467"/>
    <lineage>
        <taxon>Eukaryota</taxon>
        <taxon>Metazoa</taxon>
        <taxon>Ecdysozoa</taxon>
        <taxon>Arthropoda</taxon>
        <taxon>Chelicerata</taxon>
        <taxon>Arachnida</taxon>
        <taxon>Acari</taxon>
        <taxon>Acariformes</taxon>
        <taxon>Trombidiformes</taxon>
        <taxon>Prostigmata</taxon>
        <taxon>Anystina</taxon>
        <taxon>Parasitengona</taxon>
        <taxon>Trombiculoidea</taxon>
        <taxon>Trombiculidae</taxon>
        <taxon>Leptotrombidium</taxon>
    </lineage>
</organism>
<gene>
    <name evidence="7" type="ORF">B4U80_02591</name>
</gene>
<evidence type="ECO:0000313" key="8">
    <source>
        <dbReference type="Proteomes" id="UP000288716"/>
    </source>
</evidence>
<dbReference type="VEuPathDB" id="VectorBase:LDEU001750"/>
<accession>A0A443SRX5</accession>
<proteinExistence type="inferred from homology"/>
<comment type="similarity">
    <text evidence="2">Belongs to the ninjurin family.</text>
</comment>
<evidence type="ECO:0000256" key="5">
    <source>
        <dbReference type="ARBA" id="ARBA00022989"/>
    </source>
</evidence>
<dbReference type="InterPro" id="IPR007007">
    <property type="entry name" value="Ninjurin"/>
</dbReference>
<keyword evidence="8" id="KW-1185">Reference proteome</keyword>
<dbReference type="Proteomes" id="UP000288716">
    <property type="component" value="Unassembled WGS sequence"/>
</dbReference>
<sequence length="80" mass="8832">MQVTGTRPENVKNEAKPPINLLDPNTYATRKTIAQGMMDIALLTANASQLKQVLQIGKSNSFYTLMILLISSSIVLQQKK</sequence>
<evidence type="ECO:0000256" key="2">
    <source>
        <dbReference type="ARBA" id="ARBA00008141"/>
    </source>
</evidence>
<keyword evidence="3" id="KW-0812">Transmembrane</keyword>
<keyword evidence="4" id="KW-0130">Cell adhesion</keyword>
<dbReference type="Pfam" id="PF04923">
    <property type="entry name" value="Ninjurin"/>
    <property type="match status" value="1"/>
</dbReference>
<evidence type="ECO:0000256" key="6">
    <source>
        <dbReference type="ARBA" id="ARBA00023136"/>
    </source>
</evidence>
<evidence type="ECO:0000256" key="1">
    <source>
        <dbReference type="ARBA" id="ARBA00004141"/>
    </source>
</evidence>